<feature type="binding site" evidence="11">
    <location>
        <position position="151"/>
    </location>
    <ligand>
        <name>Zn(2+)</name>
        <dbReference type="ChEBI" id="CHEBI:29105"/>
    </ligand>
</feature>
<evidence type="ECO:0000313" key="14">
    <source>
        <dbReference type="EMBL" id="ANU77233.1"/>
    </source>
</evidence>
<dbReference type="InterPro" id="IPR003476">
    <property type="entry name" value="Glyco_hydro_42"/>
</dbReference>
<dbReference type="PANTHER" id="PTHR36447">
    <property type="entry name" value="BETA-GALACTOSIDASE GANA"/>
    <property type="match status" value="1"/>
</dbReference>
<dbReference type="OrthoDB" id="9800974at2"/>
<feature type="binding site" evidence="11">
    <location>
        <position position="153"/>
    </location>
    <ligand>
        <name>Zn(2+)</name>
        <dbReference type="ChEBI" id="CHEBI:29105"/>
    </ligand>
</feature>
<feature type="binding site" evidence="11">
    <location>
        <position position="156"/>
    </location>
    <ligand>
        <name>Zn(2+)</name>
        <dbReference type="ChEBI" id="CHEBI:29105"/>
    </ligand>
</feature>
<dbReference type="InterPro" id="IPR013738">
    <property type="entry name" value="Beta_galactosidase_Trimer"/>
</dbReference>
<feature type="binding site" evidence="10">
    <location>
        <position position="141"/>
    </location>
    <ligand>
        <name>substrate</name>
    </ligand>
</feature>
<dbReference type="RefSeq" id="WP_065543363.1">
    <property type="nucleotide sequence ID" value="NZ_CP015405.2"/>
</dbReference>
<feature type="binding site" evidence="10">
    <location>
        <position position="103"/>
    </location>
    <ligand>
        <name>substrate</name>
    </ligand>
</feature>
<evidence type="ECO:0000256" key="4">
    <source>
        <dbReference type="ARBA" id="ARBA00022723"/>
    </source>
</evidence>
<dbReference type="EC" id="3.2.1.23" evidence="3 8"/>
<evidence type="ECO:0000256" key="7">
    <source>
        <dbReference type="ARBA" id="ARBA00023295"/>
    </source>
</evidence>
<dbReference type="Gene3D" id="3.40.50.880">
    <property type="match status" value="1"/>
</dbReference>
<dbReference type="SUPFAM" id="SSF51445">
    <property type="entry name" value="(Trans)glycosidases"/>
    <property type="match status" value="1"/>
</dbReference>
<dbReference type="InterPro" id="IPR013529">
    <property type="entry name" value="Glyco_hydro_42_N"/>
</dbReference>
<dbReference type="Pfam" id="PF02449">
    <property type="entry name" value="Glyco_hydro_42"/>
    <property type="match status" value="1"/>
</dbReference>
<dbReference type="STRING" id="1796616.A4V09_16600"/>
<gene>
    <name evidence="14" type="ORF">A4V09_16600</name>
</gene>
<dbReference type="InterPro" id="IPR029062">
    <property type="entry name" value="Class_I_gatase-like"/>
</dbReference>
<feature type="active site" description="Nucleophile" evidence="9">
    <location>
        <position position="306"/>
    </location>
</feature>
<dbReference type="PANTHER" id="PTHR36447:SF2">
    <property type="entry name" value="BETA-GALACTOSIDASE YESZ"/>
    <property type="match status" value="1"/>
</dbReference>
<dbReference type="KEGG" id="byl:A4V09_16600"/>
<keyword evidence="7 8" id="KW-0326">Glycosidase</keyword>
<evidence type="ECO:0000259" key="13">
    <source>
        <dbReference type="Pfam" id="PF08532"/>
    </source>
</evidence>
<dbReference type="SUPFAM" id="SSF52317">
    <property type="entry name" value="Class I glutamine amidotransferase-like"/>
    <property type="match status" value="1"/>
</dbReference>
<keyword evidence="5 8" id="KW-0378">Hydrolase</keyword>
<evidence type="ECO:0000256" key="1">
    <source>
        <dbReference type="ARBA" id="ARBA00001412"/>
    </source>
</evidence>
<evidence type="ECO:0000256" key="10">
    <source>
        <dbReference type="PIRSR" id="PIRSR001084-2"/>
    </source>
</evidence>
<evidence type="ECO:0000256" key="3">
    <source>
        <dbReference type="ARBA" id="ARBA00012756"/>
    </source>
</evidence>
<reference evidence="14" key="1">
    <citation type="submission" date="2017-04" db="EMBL/GenBank/DDBJ databases">
        <title>Complete Genome Sequences of Twelve Strains of a Stable Defined Moderately Diverse Mouse Microbiota 2 (sDMDMm2).</title>
        <authorList>
            <person name="Uchimura Y."/>
            <person name="Wyss M."/>
            <person name="Brugiroux S."/>
            <person name="Limenitakis J.P."/>
            <person name="Stecher B."/>
            <person name="McCoy K.D."/>
            <person name="Macpherson A.J."/>
        </authorList>
    </citation>
    <scope>NUCLEOTIDE SEQUENCE</scope>
    <source>
        <strain evidence="14">YL58</strain>
    </source>
</reference>
<keyword evidence="15" id="KW-1185">Reference proteome</keyword>
<name>A0A1C7IEF0_9FIRM</name>
<evidence type="ECO:0000259" key="12">
    <source>
        <dbReference type="Pfam" id="PF02449"/>
    </source>
</evidence>
<feature type="active site" description="Proton donor" evidence="9">
    <location>
        <position position="142"/>
    </location>
</feature>
<feature type="domain" description="Beta-galactosidase trimerisation" evidence="13">
    <location>
        <begin position="397"/>
        <end position="603"/>
    </location>
</feature>
<comment type="catalytic activity">
    <reaction evidence="1 8">
        <text>Hydrolysis of terminal non-reducing beta-D-galactose residues in beta-D-galactosides.</text>
        <dbReference type="EC" id="3.2.1.23"/>
    </reaction>
</comment>
<keyword evidence="4 11" id="KW-0479">Metal-binding</keyword>
<dbReference type="GO" id="GO:0005975">
    <property type="term" value="P:carbohydrate metabolic process"/>
    <property type="evidence" value="ECO:0007669"/>
    <property type="project" value="InterPro"/>
</dbReference>
<dbReference type="Pfam" id="PF08532">
    <property type="entry name" value="Glyco_hydro_42M"/>
    <property type="match status" value="1"/>
</dbReference>
<keyword evidence="6 11" id="KW-0862">Zinc</keyword>
<dbReference type="GO" id="GO:0004565">
    <property type="term" value="F:beta-galactosidase activity"/>
    <property type="evidence" value="ECO:0007669"/>
    <property type="project" value="UniProtKB-EC"/>
</dbReference>
<evidence type="ECO:0000256" key="8">
    <source>
        <dbReference type="PIRNR" id="PIRNR001084"/>
    </source>
</evidence>
<dbReference type="InterPro" id="IPR017853">
    <property type="entry name" value="GH"/>
</dbReference>
<dbReference type="GO" id="GO:0009341">
    <property type="term" value="C:beta-galactosidase complex"/>
    <property type="evidence" value="ECO:0007669"/>
    <property type="project" value="InterPro"/>
</dbReference>
<proteinExistence type="inferred from homology"/>
<feature type="domain" description="Glycoside hydrolase family 42 N-terminal" evidence="12">
    <location>
        <begin position="7"/>
        <end position="384"/>
    </location>
</feature>
<evidence type="ECO:0000256" key="11">
    <source>
        <dbReference type="PIRSR" id="PIRSR001084-3"/>
    </source>
</evidence>
<comment type="similarity">
    <text evidence="2 8">Belongs to the glycosyl hydrolase 42 family.</text>
</comment>
<sequence>MQYGVAYYPEHKSDGELDHDMELLTASGINTVRMGEFAWCRMEPEEGKYDFEWLEESVERLGKAGIRSIICTPTACPPAWLVHRHPEMLYVDNRGKKRPFGGRRFYCYNNPVYREYSAKITEEIAKRFGKSPYVSGFQIDNEPAQEASGRCHCPVCRKKFSRWMENKFKTIREYNRRSGNIFWGQDYEDFDQIKPPVNTIEVSAWQDMPVYFENPTLRLEFERFSSRSQIEYQNIQADILHRYTDYPVTTNGTGLATNSIDYYESTKNLDCYGFDYYPGLRDAAVDSFPYAFARGVKAGKPFWVMEFMSGGGHRFGGSGRVQPNPGALKQAVIQSFAHGADMMLHFQFRTFPFGAEQLNYAIVDMDGVPRRRYYEMQDTAKLLTQLAPVERAEFSNQAAVCVDYDSHWALRIKPVNDPDFQYLDYAGRMYRILAERGYNSDVISYDADFSKYKLLVLPAAFITSGAFQMKLRRYVENGGILLATFLTSVKNKDNVGYTETLPAGLTDVFGVSVEEVEPIFAGNQNQVHLTLKDTETDSGDGMWCDLLGGTAEALGTYTSDYKKGAMIVSKNSFGKGKACYLGTDLGERAMGELLAGLCREAGMAPSPVRAEKNVEVVHRVLDGHDYYYIFNFTAGDTVVKTEVPVYDYLKGCVYENDIPMERNGFVLVKRWRQR</sequence>
<dbReference type="AlphaFoldDB" id="A0A1C7IEF0"/>
<evidence type="ECO:0000313" key="15">
    <source>
        <dbReference type="Proteomes" id="UP000092574"/>
    </source>
</evidence>
<accession>A0A1C7IEF0</accession>
<feature type="binding site" evidence="11">
    <location>
        <position position="107"/>
    </location>
    <ligand>
        <name>Zn(2+)</name>
        <dbReference type="ChEBI" id="CHEBI:29105"/>
    </ligand>
</feature>
<dbReference type="PIRSF" id="PIRSF001084">
    <property type="entry name" value="B-galactosidase"/>
    <property type="match status" value="1"/>
</dbReference>
<organism evidence="14 15">
    <name type="scientific">Blautia pseudococcoides</name>
    <dbReference type="NCBI Taxonomy" id="1796616"/>
    <lineage>
        <taxon>Bacteria</taxon>
        <taxon>Bacillati</taxon>
        <taxon>Bacillota</taxon>
        <taxon>Clostridia</taxon>
        <taxon>Lachnospirales</taxon>
        <taxon>Lachnospiraceae</taxon>
        <taxon>Blautia</taxon>
    </lineage>
</organism>
<evidence type="ECO:0000256" key="9">
    <source>
        <dbReference type="PIRSR" id="PIRSR001084-1"/>
    </source>
</evidence>
<dbReference type="CDD" id="cd03143">
    <property type="entry name" value="A4_beta-galactosidase_middle_domain"/>
    <property type="match status" value="1"/>
</dbReference>
<evidence type="ECO:0000256" key="2">
    <source>
        <dbReference type="ARBA" id="ARBA00005940"/>
    </source>
</evidence>
<dbReference type="Gene3D" id="3.20.20.80">
    <property type="entry name" value="Glycosidases"/>
    <property type="match status" value="1"/>
</dbReference>
<dbReference type="GO" id="GO:0046872">
    <property type="term" value="F:metal ion binding"/>
    <property type="evidence" value="ECO:0007669"/>
    <property type="project" value="UniProtKB-KW"/>
</dbReference>
<dbReference type="Proteomes" id="UP000092574">
    <property type="component" value="Chromosome"/>
</dbReference>
<evidence type="ECO:0000256" key="5">
    <source>
        <dbReference type="ARBA" id="ARBA00022801"/>
    </source>
</evidence>
<dbReference type="EMBL" id="CP015405">
    <property type="protein sequence ID" value="ANU77233.1"/>
    <property type="molecule type" value="Genomic_DNA"/>
</dbReference>
<protein>
    <recommendedName>
        <fullName evidence="3 8">Beta-galactosidase</fullName>
        <shortName evidence="8">Beta-gal</shortName>
        <ecNumber evidence="3 8">3.2.1.23</ecNumber>
    </recommendedName>
</protein>
<evidence type="ECO:0000256" key="6">
    <source>
        <dbReference type="ARBA" id="ARBA00022833"/>
    </source>
</evidence>